<feature type="non-terminal residue" evidence="1">
    <location>
        <position position="1"/>
    </location>
</feature>
<reference evidence="1" key="1">
    <citation type="submission" date="2019-08" db="EMBL/GenBank/DDBJ databases">
        <title>The genome of the North American firefly Photinus pyralis.</title>
        <authorList>
            <consortium name="Photinus pyralis genome working group"/>
            <person name="Fallon T.R."/>
            <person name="Sander Lower S.E."/>
            <person name="Weng J.-K."/>
        </authorList>
    </citation>
    <scope>NUCLEOTIDE SEQUENCE</scope>
    <source>
        <strain evidence="1">TRF0915ILg1</strain>
        <tissue evidence="1">Whole body</tissue>
    </source>
</reference>
<proteinExistence type="predicted"/>
<dbReference type="AlphaFoldDB" id="A0A8K0CQY0"/>
<dbReference type="Proteomes" id="UP000801492">
    <property type="component" value="Unassembled WGS sequence"/>
</dbReference>
<protein>
    <submittedName>
        <fullName evidence="1">Uncharacterized protein</fullName>
    </submittedName>
</protein>
<comment type="caution">
    <text evidence="1">The sequence shown here is derived from an EMBL/GenBank/DDBJ whole genome shotgun (WGS) entry which is preliminary data.</text>
</comment>
<name>A0A8K0CQY0_IGNLU</name>
<keyword evidence="2" id="KW-1185">Reference proteome</keyword>
<accession>A0A8K0CQY0</accession>
<dbReference type="OrthoDB" id="6629154at2759"/>
<dbReference type="EMBL" id="VTPC01058884">
    <property type="protein sequence ID" value="KAF2890061.1"/>
    <property type="molecule type" value="Genomic_DNA"/>
</dbReference>
<evidence type="ECO:0000313" key="1">
    <source>
        <dbReference type="EMBL" id="KAF2890061.1"/>
    </source>
</evidence>
<evidence type="ECO:0000313" key="2">
    <source>
        <dbReference type="Proteomes" id="UP000801492"/>
    </source>
</evidence>
<gene>
    <name evidence="1" type="ORF">ILUMI_16112</name>
</gene>
<sequence>RKKSTCFSDWKHAYERLHVHKTSLGHKNGVLKIKKRRQAEARIDSKLLEQLEDERKYCAISSHKRVIKRKKRDDEYREGEVLSLERDHFRINIFFPICDQLLDKLRMRKTSYDAVTSNFAFLCKLDTMSEADKTPKVIPD</sequence>
<organism evidence="1 2">
    <name type="scientific">Ignelater luminosus</name>
    <name type="common">Cucubano</name>
    <name type="synonym">Pyrophorus luminosus</name>
    <dbReference type="NCBI Taxonomy" id="2038154"/>
    <lineage>
        <taxon>Eukaryota</taxon>
        <taxon>Metazoa</taxon>
        <taxon>Ecdysozoa</taxon>
        <taxon>Arthropoda</taxon>
        <taxon>Hexapoda</taxon>
        <taxon>Insecta</taxon>
        <taxon>Pterygota</taxon>
        <taxon>Neoptera</taxon>
        <taxon>Endopterygota</taxon>
        <taxon>Coleoptera</taxon>
        <taxon>Polyphaga</taxon>
        <taxon>Elateriformia</taxon>
        <taxon>Elateroidea</taxon>
        <taxon>Elateridae</taxon>
        <taxon>Agrypninae</taxon>
        <taxon>Pyrophorini</taxon>
        <taxon>Ignelater</taxon>
    </lineage>
</organism>